<dbReference type="STRING" id="1480615.AWJ14_16070"/>
<gene>
    <name evidence="3" type="ORF">AWJ14_16070</name>
</gene>
<dbReference type="RefSeq" id="WP_066179535.1">
    <property type="nucleotide sequence ID" value="NZ_LQZT01000019.1"/>
</dbReference>
<accession>A0A1C1YUX9</accession>
<sequence>MIKRIIALVIFIPLGVVLIMLSVANRTPVTLALNPFDPADPVLSLTLPFFAFVFTALIVGMIIGSLATWLKQGKHRKQVRVKAKEAAKWQTEADREKAKAQELASTLPAPEQRQAA</sequence>
<dbReference type="EMBL" id="LQZT01000019">
    <property type="protein sequence ID" value="OCW57265.1"/>
    <property type="molecule type" value="Genomic_DNA"/>
</dbReference>
<feature type="region of interest" description="Disordered" evidence="1">
    <location>
        <begin position="90"/>
        <end position="116"/>
    </location>
</feature>
<keyword evidence="2" id="KW-0472">Membrane</keyword>
<dbReference type="OrthoDB" id="7868067at2"/>
<evidence type="ECO:0008006" key="5">
    <source>
        <dbReference type="Google" id="ProtNLM"/>
    </source>
</evidence>
<comment type="caution">
    <text evidence="3">The sequence shown here is derived from an EMBL/GenBank/DDBJ whole genome shotgun (WGS) entry which is preliminary data.</text>
</comment>
<keyword evidence="2" id="KW-0812">Transmembrane</keyword>
<feature type="transmembrane region" description="Helical" evidence="2">
    <location>
        <begin position="50"/>
        <end position="70"/>
    </location>
</feature>
<evidence type="ECO:0000256" key="2">
    <source>
        <dbReference type="SAM" id="Phobius"/>
    </source>
</evidence>
<reference evidence="3 4" key="1">
    <citation type="submission" date="2015-12" db="EMBL/GenBank/DDBJ databases">
        <authorList>
            <person name="Shamseldin A."/>
            <person name="Moawad H."/>
            <person name="Abd El-Rahim W.M."/>
            <person name="Sadowsky M.J."/>
        </authorList>
    </citation>
    <scope>NUCLEOTIDE SEQUENCE [LARGE SCALE GENOMIC DNA]</scope>
    <source>
        <strain evidence="3 4">JC234</strain>
    </source>
</reference>
<feature type="compositionally biased region" description="Basic and acidic residues" evidence="1">
    <location>
        <begin position="90"/>
        <end position="100"/>
    </location>
</feature>
<organism evidence="3 4">
    <name type="scientific">Hoeflea olei</name>
    <dbReference type="NCBI Taxonomy" id="1480615"/>
    <lineage>
        <taxon>Bacteria</taxon>
        <taxon>Pseudomonadati</taxon>
        <taxon>Pseudomonadota</taxon>
        <taxon>Alphaproteobacteria</taxon>
        <taxon>Hyphomicrobiales</taxon>
        <taxon>Rhizobiaceae</taxon>
        <taxon>Hoeflea</taxon>
    </lineage>
</organism>
<name>A0A1C1YUX9_9HYPH</name>
<evidence type="ECO:0000313" key="3">
    <source>
        <dbReference type="EMBL" id="OCW57265.1"/>
    </source>
</evidence>
<dbReference type="Proteomes" id="UP000094795">
    <property type="component" value="Unassembled WGS sequence"/>
</dbReference>
<evidence type="ECO:0000256" key="1">
    <source>
        <dbReference type="SAM" id="MobiDB-lite"/>
    </source>
</evidence>
<proteinExistence type="predicted"/>
<evidence type="ECO:0000313" key="4">
    <source>
        <dbReference type="Proteomes" id="UP000094795"/>
    </source>
</evidence>
<dbReference type="AlphaFoldDB" id="A0A1C1YUX9"/>
<keyword evidence="2" id="KW-1133">Transmembrane helix</keyword>
<protein>
    <recommendedName>
        <fullName evidence="5">Lipopolysaccharide assembly protein A domain-containing protein</fullName>
    </recommendedName>
</protein>
<keyword evidence="4" id="KW-1185">Reference proteome</keyword>